<dbReference type="EMBL" id="JBFXLU010000097">
    <property type="protein sequence ID" value="KAL2842684.1"/>
    <property type="molecule type" value="Genomic_DNA"/>
</dbReference>
<proteinExistence type="inferred from homology"/>
<gene>
    <name evidence="4" type="ORF">BJY01DRAFT_264430</name>
</gene>
<comment type="caution">
    <text evidence="4">The sequence shown here is derived from an EMBL/GenBank/DDBJ whole genome shotgun (WGS) entry which is preliminary data.</text>
</comment>
<dbReference type="InterPro" id="IPR036291">
    <property type="entry name" value="NAD(P)-bd_dom_sf"/>
</dbReference>
<dbReference type="Proteomes" id="UP001610446">
    <property type="component" value="Unassembled WGS sequence"/>
</dbReference>
<keyword evidence="5" id="KW-1185">Reference proteome</keyword>
<keyword evidence="3" id="KW-0560">Oxidoreductase</keyword>
<dbReference type="SUPFAM" id="SSF51735">
    <property type="entry name" value="NAD(P)-binding Rossmann-fold domains"/>
    <property type="match status" value="1"/>
</dbReference>
<evidence type="ECO:0000256" key="2">
    <source>
        <dbReference type="ARBA" id="ARBA00022857"/>
    </source>
</evidence>
<organism evidence="4 5">
    <name type="scientific">Aspergillus pseudoustus</name>
    <dbReference type="NCBI Taxonomy" id="1810923"/>
    <lineage>
        <taxon>Eukaryota</taxon>
        <taxon>Fungi</taxon>
        <taxon>Dikarya</taxon>
        <taxon>Ascomycota</taxon>
        <taxon>Pezizomycotina</taxon>
        <taxon>Eurotiomycetes</taxon>
        <taxon>Eurotiomycetidae</taxon>
        <taxon>Eurotiales</taxon>
        <taxon>Aspergillaceae</taxon>
        <taxon>Aspergillus</taxon>
        <taxon>Aspergillus subgen. Nidulantes</taxon>
    </lineage>
</organism>
<dbReference type="Gene3D" id="3.40.50.720">
    <property type="entry name" value="NAD(P)-binding Rossmann-like Domain"/>
    <property type="match status" value="1"/>
</dbReference>
<dbReference type="PROSITE" id="PS00061">
    <property type="entry name" value="ADH_SHORT"/>
    <property type="match status" value="1"/>
</dbReference>
<dbReference type="PRINTS" id="PR00080">
    <property type="entry name" value="SDRFAMILY"/>
</dbReference>
<dbReference type="PANTHER" id="PTHR24321">
    <property type="entry name" value="DEHYDROGENASES, SHORT CHAIN"/>
    <property type="match status" value="1"/>
</dbReference>
<evidence type="ECO:0008006" key="6">
    <source>
        <dbReference type="Google" id="ProtNLM"/>
    </source>
</evidence>
<protein>
    <recommendedName>
        <fullName evidence="6">NAD(P)-binding protein</fullName>
    </recommendedName>
</protein>
<keyword evidence="2" id="KW-0521">NADP</keyword>
<dbReference type="CDD" id="cd05233">
    <property type="entry name" value="SDR_c"/>
    <property type="match status" value="1"/>
</dbReference>
<sequence>MSSNRSQDELGKLNGRVAIITGSSSGMGRAIALALAEEGASIVCADLQPEASPKGYEIYKHIPTHELISLSGGRAVFQKCDLGKTEEIVRLVQLAVETYGKLDILVNNAGLWVPLRPFVEETDEIWRSMLNINTRGPATAMREAIKQFLRQPVTDSGSRGRIVNISSSAGITAIAGETAYAASKAALSMLTRNAALDHAKDSINVNAVCPGVVRTALSSTNFNDDSIITEMRKSTPWPRLGEPRDIARMVLFLCSDDAQWMTGQNIAIDGGFTVGIPL</sequence>
<dbReference type="NCBIfam" id="NF005559">
    <property type="entry name" value="PRK07231.1"/>
    <property type="match status" value="1"/>
</dbReference>
<dbReference type="PANTHER" id="PTHR24321:SF8">
    <property type="entry name" value="ESTRADIOL 17-BETA-DEHYDROGENASE 8-RELATED"/>
    <property type="match status" value="1"/>
</dbReference>
<name>A0ABR4JSS7_9EURO</name>
<evidence type="ECO:0000313" key="4">
    <source>
        <dbReference type="EMBL" id="KAL2842684.1"/>
    </source>
</evidence>
<dbReference type="PRINTS" id="PR00081">
    <property type="entry name" value="GDHRDH"/>
</dbReference>
<evidence type="ECO:0000256" key="1">
    <source>
        <dbReference type="ARBA" id="ARBA00006484"/>
    </source>
</evidence>
<evidence type="ECO:0000256" key="3">
    <source>
        <dbReference type="ARBA" id="ARBA00023002"/>
    </source>
</evidence>
<comment type="similarity">
    <text evidence="1">Belongs to the short-chain dehydrogenases/reductases (SDR) family.</text>
</comment>
<evidence type="ECO:0000313" key="5">
    <source>
        <dbReference type="Proteomes" id="UP001610446"/>
    </source>
</evidence>
<reference evidence="4 5" key="1">
    <citation type="submission" date="2024-07" db="EMBL/GenBank/DDBJ databases">
        <title>Section-level genome sequencing and comparative genomics of Aspergillus sections Usti and Cavernicolus.</title>
        <authorList>
            <consortium name="Lawrence Berkeley National Laboratory"/>
            <person name="Nybo J.L."/>
            <person name="Vesth T.C."/>
            <person name="Theobald S."/>
            <person name="Frisvad J.C."/>
            <person name="Larsen T.O."/>
            <person name="Kjaerboelling I."/>
            <person name="Rothschild-Mancinelli K."/>
            <person name="Lyhne E.K."/>
            <person name="Kogle M.E."/>
            <person name="Barry K."/>
            <person name="Clum A."/>
            <person name="Na H."/>
            <person name="Ledsgaard L."/>
            <person name="Lin J."/>
            <person name="Lipzen A."/>
            <person name="Kuo A."/>
            <person name="Riley R."/>
            <person name="Mondo S."/>
            <person name="Labutti K."/>
            <person name="Haridas S."/>
            <person name="Pangalinan J."/>
            <person name="Salamov A.A."/>
            <person name="Simmons B.A."/>
            <person name="Magnuson J.K."/>
            <person name="Chen J."/>
            <person name="Drula E."/>
            <person name="Henrissat B."/>
            <person name="Wiebenga A."/>
            <person name="Lubbers R.J."/>
            <person name="Gomes A.C."/>
            <person name="Makela M.R."/>
            <person name="Stajich J."/>
            <person name="Grigoriev I.V."/>
            <person name="Mortensen U.H."/>
            <person name="De Vries R.P."/>
            <person name="Baker S.E."/>
            <person name="Andersen M.R."/>
        </authorList>
    </citation>
    <scope>NUCLEOTIDE SEQUENCE [LARGE SCALE GENOMIC DNA]</scope>
    <source>
        <strain evidence="4 5">CBS 123904</strain>
    </source>
</reference>
<accession>A0ABR4JSS7</accession>
<dbReference type="InterPro" id="IPR020904">
    <property type="entry name" value="Sc_DH/Rdtase_CS"/>
</dbReference>
<dbReference type="Pfam" id="PF13561">
    <property type="entry name" value="adh_short_C2"/>
    <property type="match status" value="1"/>
</dbReference>
<dbReference type="InterPro" id="IPR002347">
    <property type="entry name" value="SDR_fam"/>
</dbReference>